<name>A0ABQ3EFG6_9HYPH</name>
<proteinExistence type="predicted"/>
<evidence type="ECO:0000313" key="2">
    <source>
        <dbReference type="Proteomes" id="UP000637980"/>
    </source>
</evidence>
<organism evidence="1 2">
    <name type="scientific">Pseudovibrio japonicus</name>
    <dbReference type="NCBI Taxonomy" id="366534"/>
    <lineage>
        <taxon>Bacteria</taxon>
        <taxon>Pseudomonadati</taxon>
        <taxon>Pseudomonadota</taxon>
        <taxon>Alphaproteobacteria</taxon>
        <taxon>Hyphomicrobiales</taxon>
        <taxon>Stappiaceae</taxon>
        <taxon>Pseudovibrio</taxon>
    </lineage>
</organism>
<dbReference type="RefSeq" id="WP_189437418.1">
    <property type="nucleotide sequence ID" value="NZ_BMXE01000004.1"/>
</dbReference>
<evidence type="ECO:0000313" key="1">
    <source>
        <dbReference type="EMBL" id="GHB37067.1"/>
    </source>
</evidence>
<protein>
    <submittedName>
        <fullName evidence="1">Uncharacterized protein</fullName>
    </submittedName>
</protein>
<dbReference type="EMBL" id="BMXE01000004">
    <property type="protein sequence ID" value="GHB37067.1"/>
    <property type="molecule type" value="Genomic_DNA"/>
</dbReference>
<accession>A0ABQ3EFG6</accession>
<reference evidence="2" key="1">
    <citation type="journal article" date="2019" name="Int. J. Syst. Evol. Microbiol.">
        <title>The Global Catalogue of Microorganisms (GCM) 10K type strain sequencing project: providing services to taxonomists for standard genome sequencing and annotation.</title>
        <authorList>
            <consortium name="The Broad Institute Genomics Platform"/>
            <consortium name="The Broad Institute Genome Sequencing Center for Infectious Disease"/>
            <person name="Wu L."/>
            <person name="Ma J."/>
        </authorList>
    </citation>
    <scope>NUCLEOTIDE SEQUENCE [LARGE SCALE GENOMIC DNA]</scope>
    <source>
        <strain evidence="2">KCTC 12861</strain>
    </source>
</reference>
<gene>
    <name evidence="1" type="ORF">GCM10007094_28360</name>
</gene>
<comment type="caution">
    <text evidence="1">The sequence shown here is derived from an EMBL/GenBank/DDBJ whole genome shotgun (WGS) entry which is preliminary data.</text>
</comment>
<keyword evidence="2" id="KW-1185">Reference proteome</keyword>
<dbReference type="Proteomes" id="UP000637980">
    <property type="component" value="Unassembled WGS sequence"/>
</dbReference>
<sequence>MTHYPAVAVMDARAWFVSLQDRRELTAKALELLSPCCFQSDEVRLAV</sequence>